<dbReference type="InterPro" id="IPR036388">
    <property type="entry name" value="WH-like_DNA-bd_sf"/>
</dbReference>
<dbReference type="SMART" id="SM00421">
    <property type="entry name" value="HTH_LUXR"/>
    <property type="match status" value="1"/>
</dbReference>
<sequence length="335" mass="36438">MANSARNNGPDAGDIGLALYQVLRSHGSSVPAKATAAAGLTEEEAAPGWAELESLGLIRPGRMPDEVDPIEPDTALLGLLARQREQLRTQQTALSEVLTSAESLMERYRPTVQRESAEIEVELVISDERKRQTLAEFNASITTSTGSMHPGPLPASDILAQSIKADEELVRRGIKVRAIYSQSVDSAPRQRKYLAQLSATGVEVRLAPQIPFDLLIADTHTAFMVANPENPSEAAIVVRGSALIRTYVALFEDCWLRSVPYSAQAAGTFDPDGELTEQHRTTMRLLANGLTDERIARKLGVSLRTVSRLVSEIMRYLQADSRFQAGVLAVTHGLV</sequence>
<comment type="caution">
    <text evidence="2">The sequence shown here is derived from an EMBL/GenBank/DDBJ whole genome shotgun (WGS) entry which is preliminary data.</text>
</comment>
<dbReference type="EMBL" id="JAINZZ010000021">
    <property type="protein sequence ID" value="MBY8879537.1"/>
    <property type="molecule type" value="Genomic_DNA"/>
</dbReference>
<name>A0ABS7Q8S8_9ACTN</name>
<evidence type="ECO:0000313" key="3">
    <source>
        <dbReference type="Proteomes" id="UP000778578"/>
    </source>
</evidence>
<dbReference type="Gene3D" id="3.30.870.10">
    <property type="entry name" value="Endonuclease Chain A"/>
    <property type="match status" value="1"/>
</dbReference>
<protein>
    <submittedName>
        <fullName evidence="2">LuxR C-terminal-related transcriptional regulator</fullName>
    </submittedName>
</protein>
<dbReference type="PROSITE" id="PS50043">
    <property type="entry name" value="HTH_LUXR_2"/>
    <property type="match status" value="1"/>
</dbReference>
<evidence type="ECO:0000313" key="2">
    <source>
        <dbReference type="EMBL" id="MBY8879537.1"/>
    </source>
</evidence>
<dbReference type="Pfam" id="PF00196">
    <property type="entry name" value="GerE"/>
    <property type="match status" value="1"/>
</dbReference>
<dbReference type="CDD" id="cd06170">
    <property type="entry name" value="LuxR_C_like"/>
    <property type="match status" value="1"/>
</dbReference>
<evidence type="ECO:0000259" key="1">
    <source>
        <dbReference type="PROSITE" id="PS50043"/>
    </source>
</evidence>
<reference evidence="2 3" key="1">
    <citation type="submission" date="2021-08" db="EMBL/GenBank/DDBJ databases">
        <title>WGS of actinomycetes from Thailand.</title>
        <authorList>
            <person name="Thawai C."/>
        </authorList>
    </citation>
    <scope>NUCLEOTIDE SEQUENCE [LARGE SCALE GENOMIC DNA]</scope>
    <source>
        <strain evidence="2 3">PLK6-54</strain>
    </source>
</reference>
<dbReference type="InterPro" id="IPR016032">
    <property type="entry name" value="Sig_transdc_resp-reg_C-effctor"/>
</dbReference>
<dbReference type="Pfam" id="PF11495">
    <property type="entry name" value="Regulator_TrmB"/>
    <property type="match status" value="1"/>
</dbReference>
<dbReference type="RefSeq" id="WP_222963674.1">
    <property type="nucleotide sequence ID" value="NZ_JAINZZ010000021.1"/>
</dbReference>
<dbReference type="InterPro" id="IPR021586">
    <property type="entry name" value="Tscrpt_reg_TrmB_C"/>
</dbReference>
<dbReference type="PRINTS" id="PR00038">
    <property type="entry name" value="HTHLUXR"/>
</dbReference>
<keyword evidence="3" id="KW-1185">Reference proteome</keyword>
<organism evidence="2 3">
    <name type="scientific">Actinacidiphila acidipaludis</name>
    <dbReference type="NCBI Taxonomy" id="2873382"/>
    <lineage>
        <taxon>Bacteria</taxon>
        <taxon>Bacillati</taxon>
        <taxon>Actinomycetota</taxon>
        <taxon>Actinomycetes</taxon>
        <taxon>Kitasatosporales</taxon>
        <taxon>Streptomycetaceae</taxon>
        <taxon>Actinacidiphila</taxon>
    </lineage>
</organism>
<accession>A0ABS7Q8S8</accession>
<gene>
    <name evidence="2" type="ORF">K7862_18105</name>
</gene>
<feature type="domain" description="HTH luxR-type" evidence="1">
    <location>
        <begin position="268"/>
        <end position="333"/>
    </location>
</feature>
<dbReference type="Gene3D" id="1.10.10.10">
    <property type="entry name" value="Winged helix-like DNA-binding domain superfamily/Winged helix DNA-binding domain"/>
    <property type="match status" value="1"/>
</dbReference>
<dbReference type="PANTHER" id="PTHR34293:SF1">
    <property type="entry name" value="HTH-TYPE TRANSCRIPTIONAL REGULATOR TRMBL2"/>
    <property type="match status" value="1"/>
</dbReference>
<dbReference type="Proteomes" id="UP000778578">
    <property type="component" value="Unassembled WGS sequence"/>
</dbReference>
<dbReference type="SUPFAM" id="SSF46894">
    <property type="entry name" value="C-terminal effector domain of the bipartite response regulators"/>
    <property type="match status" value="1"/>
</dbReference>
<dbReference type="PANTHER" id="PTHR34293">
    <property type="entry name" value="HTH-TYPE TRANSCRIPTIONAL REGULATOR TRMBL2"/>
    <property type="match status" value="1"/>
</dbReference>
<dbReference type="InterPro" id="IPR000792">
    <property type="entry name" value="Tscrpt_reg_LuxR_C"/>
</dbReference>
<dbReference type="InterPro" id="IPR051797">
    <property type="entry name" value="TrmB-like"/>
</dbReference>
<proteinExistence type="predicted"/>